<keyword evidence="3" id="KW-1185">Reference proteome</keyword>
<feature type="compositionally biased region" description="Polar residues" evidence="1">
    <location>
        <begin position="33"/>
        <end position="46"/>
    </location>
</feature>
<evidence type="ECO:0000313" key="3">
    <source>
        <dbReference type="Proteomes" id="UP001054837"/>
    </source>
</evidence>
<dbReference type="Proteomes" id="UP001054837">
    <property type="component" value="Unassembled WGS sequence"/>
</dbReference>
<reference evidence="2 3" key="1">
    <citation type="submission" date="2021-06" db="EMBL/GenBank/DDBJ databases">
        <title>Caerostris darwini draft genome.</title>
        <authorList>
            <person name="Kono N."/>
            <person name="Arakawa K."/>
        </authorList>
    </citation>
    <scope>NUCLEOTIDE SEQUENCE [LARGE SCALE GENOMIC DNA]</scope>
</reference>
<comment type="caution">
    <text evidence="2">The sequence shown here is derived from an EMBL/GenBank/DDBJ whole genome shotgun (WGS) entry which is preliminary data.</text>
</comment>
<dbReference type="EMBL" id="BPLQ01012779">
    <property type="protein sequence ID" value="GIY67816.1"/>
    <property type="molecule type" value="Genomic_DNA"/>
</dbReference>
<proteinExistence type="predicted"/>
<protein>
    <submittedName>
        <fullName evidence="2">Uncharacterized protein</fullName>
    </submittedName>
</protein>
<name>A0AAV4VD26_9ARAC</name>
<dbReference type="AlphaFoldDB" id="A0AAV4VD26"/>
<evidence type="ECO:0000256" key="1">
    <source>
        <dbReference type="SAM" id="MobiDB-lite"/>
    </source>
</evidence>
<feature type="region of interest" description="Disordered" evidence="1">
    <location>
        <begin position="30"/>
        <end position="52"/>
    </location>
</feature>
<sequence>MGEIPFSFYIPEKGNYFPVEHEMAGIKKIPPESSLNSGQSLGPMTNDTDRAAITKPSPVYAPAVIADSRTPSPQTNPRVSVSLTSIQKLIHLLNPFRGNPRCLME</sequence>
<gene>
    <name evidence="2" type="ORF">CDAR_218621</name>
</gene>
<evidence type="ECO:0000313" key="2">
    <source>
        <dbReference type="EMBL" id="GIY67816.1"/>
    </source>
</evidence>
<accession>A0AAV4VD26</accession>
<organism evidence="2 3">
    <name type="scientific">Caerostris darwini</name>
    <dbReference type="NCBI Taxonomy" id="1538125"/>
    <lineage>
        <taxon>Eukaryota</taxon>
        <taxon>Metazoa</taxon>
        <taxon>Ecdysozoa</taxon>
        <taxon>Arthropoda</taxon>
        <taxon>Chelicerata</taxon>
        <taxon>Arachnida</taxon>
        <taxon>Araneae</taxon>
        <taxon>Araneomorphae</taxon>
        <taxon>Entelegynae</taxon>
        <taxon>Araneoidea</taxon>
        <taxon>Araneidae</taxon>
        <taxon>Caerostris</taxon>
    </lineage>
</organism>